<dbReference type="PROSITE" id="PS50894">
    <property type="entry name" value="HPT"/>
    <property type="match status" value="5"/>
</dbReference>
<dbReference type="Proteomes" id="UP000295341">
    <property type="component" value="Unassembled WGS sequence"/>
</dbReference>
<feature type="domain" description="HPt" evidence="15">
    <location>
        <begin position="1271"/>
        <end position="1375"/>
    </location>
</feature>
<feature type="modified residue" description="4-aspartylphosphate" evidence="10">
    <location>
        <position position="2028"/>
    </location>
</feature>
<evidence type="ECO:0000256" key="2">
    <source>
        <dbReference type="ARBA" id="ARBA00012438"/>
    </source>
</evidence>
<dbReference type="GO" id="GO:0006935">
    <property type="term" value="P:chemotaxis"/>
    <property type="evidence" value="ECO:0007669"/>
    <property type="project" value="InterPro"/>
</dbReference>
<name>A0A4V6Q474_9GAMM</name>
<evidence type="ECO:0000256" key="10">
    <source>
        <dbReference type="PROSITE-ProRule" id="PRU00169"/>
    </source>
</evidence>
<dbReference type="Pfam" id="PF02895">
    <property type="entry name" value="H-kinase_dim"/>
    <property type="match status" value="1"/>
</dbReference>
<keyword evidence="17" id="KW-1185">Reference proteome</keyword>
<keyword evidence="5" id="KW-0808">Transferase</keyword>
<dbReference type="InterPro" id="IPR001789">
    <property type="entry name" value="Sig_transdc_resp-reg_receiver"/>
</dbReference>
<dbReference type="FunFam" id="3.30.565.10:FF:000016">
    <property type="entry name" value="Chemotaxis protein CheA, putative"/>
    <property type="match status" value="1"/>
</dbReference>
<evidence type="ECO:0000256" key="9">
    <source>
        <dbReference type="PROSITE-ProRule" id="PRU00110"/>
    </source>
</evidence>
<feature type="domain" description="CheW-like" evidence="14">
    <location>
        <begin position="1816"/>
        <end position="1959"/>
    </location>
</feature>
<evidence type="ECO:0000256" key="6">
    <source>
        <dbReference type="ARBA" id="ARBA00022777"/>
    </source>
</evidence>
<dbReference type="PROSITE" id="PS50109">
    <property type="entry name" value="HIS_KIN"/>
    <property type="match status" value="1"/>
</dbReference>
<feature type="domain" description="HPt" evidence="15">
    <location>
        <begin position="1082"/>
        <end position="1186"/>
    </location>
</feature>
<dbReference type="GO" id="GO:0000155">
    <property type="term" value="F:phosphorelay sensor kinase activity"/>
    <property type="evidence" value="ECO:0007669"/>
    <property type="project" value="InterPro"/>
</dbReference>
<feature type="modified residue" description="Phosphohistidine" evidence="9">
    <location>
        <position position="1129"/>
    </location>
</feature>
<organism evidence="16 17">
    <name type="scientific">Panacagrimonas perspica</name>
    <dbReference type="NCBI Taxonomy" id="381431"/>
    <lineage>
        <taxon>Bacteria</taxon>
        <taxon>Pseudomonadati</taxon>
        <taxon>Pseudomonadota</taxon>
        <taxon>Gammaproteobacteria</taxon>
        <taxon>Nevskiales</taxon>
        <taxon>Nevskiaceae</taxon>
        <taxon>Panacagrimonas</taxon>
    </lineage>
</organism>
<dbReference type="InterPro" id="IPR058661">
    <property type="entry name" value="FimL_2nd"/>
</dbReference>
<dbReference type="SUPFAM" id="SSF52172">
    <property type="entry name" value="CheY-like"/>
    <property type="match status" value="1"/>
</dbReference>
<evidence type="ECO:0000256" key="4">
    <source>
        <dbReference type="ARBA" id="ARBA00022553"/>
    </source>
</evidence>
<dbReference type="Gene3D" id="3.40.50.2300">
    <property type="match status" value="1"/>
</dbReference>
<dbReference type="Pfam" id="PF00072">
    <property type="entry name" value="Response_reg"/>
    <property type="match status" value="1"/>
</dbReference>
<feature type="domain" description="Histidine kinase" evidence="12">
    <location>
        <begin position="1678"/>
        <end position="1814"/>
    </location>
</feature>
<evidence type="ECO:0000256" key="7">
    <source>
        <dbReference type="ARBA" id="ARBA00023012"/>
    </source>
</evidence>
<dbReference type="InterPro" id="IPR036061">
    <property type="entry name" value="CheW-like_dom_sf"/>
</dbReference>
<dbReference type="EMBL" id="SOBT01000011">
    <property type="protein sequence ID" value="TDU25696.1"/>
    <property type="molecule type" value="Genomic_DNA"/>
</dbReference>
<dbReference type="EC" id="2.7.13.3" evidence="2"/>
<evidence type="ECO:0000256" key="11">
    <source>
        <dbReference type="SAM" id="MobiDB-lite"/>
    </source>
</evidence>
<evidence type="ECO:0000256" key="1">
    <source>
        <dbReference type="ARBA" id="ARBA00000085"/>
    </source>
</evidence>
<dbReference type="InterPro" id="IPR003594">
    <property type="entry name" value="HATPase_dom"/>
</dbReference>
<dbReference type="InterPro" id="IPR008207">
    <property type="entry name" value="Sig_transdc_His_kin_Hpt_dom"/>
</dbReference>
<feature type="domain" description="HPt" evidence="15">
    <location>
        <begin position="672"/>
        <end position="776"/>
    </location>
</feature>
<dbReference type="InterPro" id="IPR036890">
    <property type="entry name" value="HATPase_C_sf"/>
</dbReference>
<dbReference type="PROSITE" id="PS50851">
    <property type="entry name" value="CHEW"/>
    <property type="match status" value="1"/>
</dbReference>
<dbReference type="GO" id="GO:0005737">
    <property type="term" value="C:cytoplasm"/>
    <property type="evidence" value="ECO:0007669"/>
    <property type="project" value="InterPro"/>
</dbReference>
<dbReference type="InterPro" id="IPR005467">
    <property type="entry name" value="His_kinase_dom"/>
</dbReference>
<dbReference type="Pfam" id="PF01584">
    <property type="entry name" value="CheW"/>
    <property type="match status" value="1"/>
</dbReference>
<accession>A0A4V6Q474</accession>
<evidence type="ECO:0000313" key="16">
    <source>
        <dbReference type="EMBL" id="TDU25696.1"/>
    </source>
</evidence>
<dbReference type="InterPro" id="IPR002545">
    <property type="entry name" value="CheW-lke_dom"/>
</dbReference>
<dbReference type="InterPro" id="IPR004105">
    <property type="entry name" value="CheA-like_dim"/>
</dbReference>
<keyword evidence="7" id="KW-0902">Two-component regulatory system</keyword>
<protein>
    <recommendedName>
        <fullName evidence="3">Chemotaxis protein CheA</fullName>
        <ecNumber evidence="2">2.7.13.3</ecNumber>
    </recommendedName>
</protein>
<keyword evidence="4 10" id="KW-0597">Phosphoprotein</keyword>
<feature type="domain" description="Response regulatory" evidence="13">
    <location>
        <begin position="1979"/>
        <end position="2095"/>
    </location>
</feature>
<dbReference type="Gene3D" id="3.30.565.10">
    <property type="entry name" value="Histidine kinase-like ATPase, C-terminal domain"/>
    <property type="match status" value="1"/>
</dbReference>
<dbReference type="Pfam" id="PF26379">
    <property type="entry name" value="FimL_2nd"/>
    <property type="match status" value="1"/>
</dbReference>
<evidence type="ECO:0000256" key="3">
    <source>
        <dbReference type="ARBA" id="ARBA00021495"/>
    </source>
</evidence>
<dbReference type="SMART" id="SM00448">
    <property type="entry name" value="REC"/>
    <property type="match status" value="1"/>
</dbReference>
<evidence type="ECO:0000256" key="5">
    <source>
        <dbReference type="ARBA" id="ARBA00022679"/>
    </source>
</evidence>
<dbReference type="RefSeq" id="WP_133883301.1">
    <property type="nucleotide sequence ID" value="NZ_MWIN01000040.1"/>
</dbReference>
<feature type="domain" description="HPt" evidence="15">
    <location>
        <begin position="935"/>
        <end position="1038"/>
    </location>
</feature>
<dbReference type="PANTHER" id="PTHR43395:SF8">
    <property type="entry name" value="HISTIDINE KINASE"/>
    <property type="match status" value="1"/>
</dbReference>
<comment type="function">
    <text evidence="8">Involved in the transmission of sensory signals from the chemoreceptors to the flagellar motors. CheA is autophosphorylated; it can transfer its phosphate group to either CheB or CheY.</text>
</comment>
<dbReference type="InterPro" id="IPR004358">
    <property type="entry name" value="Sig_transdc_His_kin-like_C"/>
</dbReference>
<dbReference type="Gene3D" id="1.20.120.160">
    <property type="entry name" value="HPT domain"/>
    <property type="match status" value="6"/>
</dbReference>
<dbReference type="InterPro" id="IPR051315">
    <property type="entry name" value="Bact_Chemotaxis_CheA"/>
</dbReference>
<dbReference type="SUPFAM" id="SSF47226">
    <property type="entry name" value="Histidine-containing phosphotransfer domain, HPT domain"/>
    <property type="match status" value="6"/>
</dbReference>
<comment type="caution">
    <text evidence="16">The sequence shown here is derived from an EMBL/GenBank/DDBJ whole genome shotgun (WGS) entry which is preliminary data.</text>
</comment>
<feature type="modified residue" description="Phosphohistidine" evidence="9">
    <location>
        <position position="848"/>
    </location>
</feature>
<evidence type="ECO:0000259" key="13">
    <source>
        <dbReference type="PROSITE" id="PS50110"/>
    </source>
</evidence>
<dbReference type="SMART" id="SM00073">
    <property type="entry name" value="HPT"/>
    <property type="match status" value="4"/>
</dbReference>
<evidence type="ECO:0000256" key="8">
    <source>
        <dbReference type="ARBA" id="ARBA00035100"/>
    </source>
</evidence>
<dbReference type="InterPro" id="IPR011006">
    <property type="entry name" value="CheY-like_superfamily"/>
</dbReference>
<keyword evidence="6 16" id="KW-0418">Kinase</keyword>
<sequence>MSKQPSHLEIHNATRGVAAGLHWVRNELNENLQHASQLVELHSENRKDPGSLNKALHHLHEVRGAAVLIQAYGLALLAEEMKQTVQDLGSGMLQEADPAYSAVVGACVQATDYLDVLQSGHSDSALVLQPIVNELRLARGKSLLTEDDLFVAQFRVLGLHLDRTSGGRSDADSQTEAGRLHPVFAASLLSWFKDQDSVQALSRIGRIAEILADASRERALHQLWRTAAACVEALLSRALDDTLELKRQFGRAGQLMKILAEIGEAGAVKQMSDVSLRLLFYAGRSSCTGPRVSALRRALQLDTWLPSLEVVQACRARLRGASTGLLVRVAEELRSDLAEVRDSIDVALRAGASRQEFESTAQLLKRVADTLLVLGLSAESQALAQPVETLHDAGESDPAAWMEFATAVLQVDLSLEAALYRQLQPTPILADAQDKPPVLDLREGTAALLRESLVNLARVKAYVEAYIKTDDVFGLPDAARMLDEIAAGFRMLSMERAEELVLDVLKFVQSTDFPQVRESNTSAGRFADAIAAVEYYIEMRRDGLPGSDGVLEKLGKTIAQLRTPPILLKAVQAVEAPPESEVADESATAAPSVADDAVPFELAIVEYKALAQGSAPAPEPPAPIVTPEFHLIGEPLPEPQEAAPVQTAEPVPADAAQSPAVAAQAPVAKLALADVDPEIREVFIEEAEEVLQTLQRALPRWLRHPDERDVLGTIRRAFHTLKGSGRMVGAVDIGELSWAIESMLNRCLDRTIVQSQAVRDVVRETVVLVPAMIAAFRDNMSPPQQATRLAEQARRLAAGNEAEQETDLISVFRSDATVRLQMISRWLEDQDRSIGEYGIPEPVVRAFHTLRGAAMAIGAKPIGELSGSLEAYLDVLHRSHMPLNAVGFALIGDCCNVLGQWIKRLGDDNASSIDARPWLDRVEAIRAGADSESGETDEDHQLAEVFAFEALDLVQRFESDLRAWAKSPQSPGYVHSLKTTIHTLKGAAGMAHCAPIAAVAQALNLRLASMSDMPAPSESFFAVMGQIVEGLYTQLDQYRDGKLGGDGSEWLSIMSSLDGATPMPEGGPAGPGPSGFAPAPTSAEPDRELVEIFLQEGEELVDEIERASDAIAARPDDPVLLGAWLRALHTLKGSARVAGMDSIGEVAHRLETATELARDSDEAGRERFRARLRVAVDGLQELVDEARRGESGAAARILARFEEVGATPAVVQQPSGDGFELIELSEADLPAVDTPVNVPAAGSLEEFEAAWEAASGSDVPLPVTEPEEFIAGPIDQELVAIFLPEAGELLESLGNLLGQWRDQPHDLQFPRAMQRDLHTFKGGARMAGLTALGDAAHDLESRLDQLEREGLQVQSWALDDIATGIDKLYRLRDMSARTEEPVREMPGEFHNAFVAENFPEPVQERFAPIQPEPFVSQVVDAGFPFEPVLAPLEPVAEIELQPMAAAEPVEPAQVEEVPAAVDTHSDWNPELFWKPEEAAAASEARREAVRVPVERLDTMLNQAGEISIYRSRLEENHATLGSSLAEMAQTITRVREQLRLMEVETEAQIAARGFSRGDDDHRYDSSQFDALEMDRYSRMQELSRALAESVSDMSSLHASLDTSSTEAEGLLIQQGRINTEVQQALMGTLMVPFSRQVQRLSRVVRQTAEQNGKRARTEFDGAESELDRNVLERMTAPLEHLLRNCVVHGIEDADARQAVGKDPEGVVRVSLKREGSQLLIEVRDDGRGLDFEAIRAQAVKRGLMRTDAQVSNDDLARFVFAAGFSTARTLTQDAGRGIGMDVVAAEVKQLGGTVDIASETGRGVRFRIRLPLMLAVSQALVVQVGDELFAIPLGAVEGIARTPREGLADMMKEGGKSLEYGGNQYQVRRLGELVGLPAPTRIDSRTVPAILMRLGDGLGGVERRVAVVAERLIGNREIVTKPAGPMLGSVAGVSGATILADGRVMLIVDIPALIGEATRRRLGDEAASAPIAAPEAHRLIMVVDDSITIRRVTERLLTRKGYRVITIKDGLDAMASLQTETPDAVLLDIEMPRADGFEVAAFIRNTPRIARLPIIMITSRSGDKHREHARSLGVNRYLIKPYQEDQLLAELRALLAAEEAETA</sequence>
<feature type="modified residue" description="Phosphohistidine" evidence="9">
    <location>
        <position position="982"/>
    </location>
</feature>
<evidence type="ECO:0000259" key="12">
    <source>
        <dbReference type="PROSITE" id="PS50109"/>
    </source>
</evidence>
<evidence type="ECO:0000259" key="14">
    <source>
        <dbReference type="PROSITE" id="PS50851"/>
    </source>
</evidence>
<comment type="catalytic activity">
    <reaction evidence="1">
        <text>ATP + protein L-histidine = ADP + protein N-phospho-L-histidine.</text>
        <dbReference type="EC" id="2.7.13.3"/>
    </reaction>
</comment>
<dbReference type="PANTHER" id="PTHR43395">
    <property type="entry name" value="SENSOR HISTIDINE KINASE CHEA"/>
    <property type="match status" value="1"/>
</dbReference>
<proteinExistence type="predicted"/>
<dbReference type="OrthoDB" id="9803176at2"/>
<dbReference type="Pfam" id="PF02518">
    <property type="entry name" value="HATPase_c"/>
    <property type="match status" value="1"/>
</dbReference>
<evidence type="ECO:0000313" key="17">
    <source>
        <dbReference type="Proteomes" id="UP000295341"/>
    </source>
</evidence>
<dbReference type="SUPFAM" id="SSF50341">
    <property type="entry name" value="CheW-like"/>
    <property type="match status" value="1"/>
</dbReference>
<dbReference type="SMART" id="SM01231">
    <property type="entry name" value="H-kinase_dim"/>
    <property type="match status" value="1"/>
</dbReference>
<dbReference type="SMART" id="SM00260">
    <property type="entry name" value="CheW"/>
    <property type="match status" value="1"/>
</dbReference>
<dbReference type="CDD" id="cd00088">
    <property type="entry name" value="HPT"/>
    <property type="match status" value="4"/>
</dbReference>
<feature type="modified residue" description="Phosphohistidine" evidence="9">
    <location>
        <position position="1318"/>
    </location>
</feature>
<dbReference type="Pfam" id="PF01627">
    <property type="entry name" value="Hpt"/>
    <property type="match status" value="5"/>
</dbReference>
<reference evidence="16 17" key="1">
    <citation type="submission" date="2019-03" db="EMBL/GenBank/DDBJ databases">
        <title>Genomic Encyclopedia of Type Strains, Phase IV (KMG-IV): sequencing the most valuable type-strain genomes for metagenomic binning, comparative biology and taxonomic classification.</title>
        <authorList>
            <person name="Goeker M."/>
        </authorList>
    </citation>
    <scope>NUCLEOTIDE SEQUENCE [LARGE SCALE GENOMIC DNA]</scope>
    <source>
        <strain evidence="16 17">DSM 26377</strain>
    </source>
</reference>
<dbReference type="SMART" id="SM00387">
    <property type="entry name" value="HATPase_c"/>
    <property type="match status" value="1"/>
</dbReference>
<dbReference type="Gene3D" id="2.30.30.40">
    <property type="entry name" value="SH3 Domains"/>
    <property type="match status" value="1"/>
</dbReference>
<dbReference type="SUPFAM" id="SSF55874">
    <property type="entry name" value="ATPase domain of HSP90 chaperone/DNA topoisomerase II/histidine kinase"/>
    <property type="match status" value="1"/>
</dbReference>
<feature type="modified residue" description="Phosphohistidine" evidence="9">
    <location>
        <position position="719"/>
    </location>
</feature>
<evidence type="ECO:0000259" key="15">
    <source>
        <dbReference type="PROSITE" id="PS50894"/>
    </source>
</evidence>
<feature type="region of interest" description="Disordered" evidence="11">
    <location>
        <begin position="1057"/>
        <end position="1082"/>
    </location>
</feature>
<dbReference type="CDD" id="cd17546">
    <property type="entry name" value="REC_hyHK_CKI1_RcsC-like"/>
    <property type="match status" value="1"/>
</dbReference>
<feature type="domain" description="HPt" evidence="15">
    <location>
        <begin position="801"/>
        <end position="908"/>
    </location>
</feature>
<dbReference type="PRINTS" id="PR00344">
    <property type="entry name" value="BCTRLSENSOR"/>
</dbReference>
<dbReference type="PROSITE" id="PS50110">
    <property type="entry name" value="RESPONSE_REGULATORY"/>
    <property type="match status" value="1"/>
</dbReference>
<dbReference type="InterPro" id="IPR036641">
    <property type="entry name" value="HPT_dom_sf"/>
</dbReference>
<gene>
    <name evidence="16" type="ORF">DFR24_4141</name>
</gene>